<evidence type="ECO:0000313" key="1">
    <source>
        <dbReference type="EMBL" id="MCS0587884.1"/>
    </source>
</evidence>
<dbReference type="Proteomes" id="UP001205560">
    <property type="component" value="Unassembled WGS sequence"/>
</dbReference>
<protein>
    <submittedName>
        <fullName evidence="1">DUF2889 domain-containing protein</fullName>
    </submittedName>
</protein>
<name>A0ABT2A138_9BURK</name>
<organism evidence="1 2">
    <name type="scientific">Massilia norwichensis</name>
    <dbReference type="NCBI Taxonomy" id="1442366"/>
    <lineage>
        <taxon>Bacteria</taxon>
        <taxon>Pseudomonadati</taxon>
        <taxon>Pseudomonadota</taxon>
        <taxon>Betaproteobacteria</taxon>
        <taxon>Burkholderiales</taxon>
        <taxon>Oxalobacteraceae</taxon>
        <taxon>Telluria group</taxon>
        <taxon>Massilia</taxon>
    </lineage>
</organism>
<dbReference type="Pfam" id="PF11136">
    <property type="entry name" value="DUF2889"/>
    <property type="match status" value="1"/>
</dbReference>
<comment type="caution">
    <text evidence="1">The sequence shown here is derived from an EMBL/GenBank/DDBJ whole genome shotgun (WGS) entry which is preliminary data.</text>
</comment>
<gene>
    <name evidence="1" type="ORF">NX782_01535</name>
</gene>
<dbReference type="InterPro" id="IPR021312">
    <property type="entry name" value="DUF2889"/>
</dbReference>
<accession>A0ABT2A138</accession>
<dbReference type="EMBL" id="JANUGX010000001">
    <property type="protein sequence ID" value="MCS0587884.1"/>
    <property type="molecule type" value="Genomic_DNA"/>
</dbReference>
<keyword evidence="2" id="KW-1185">Reference proteome</keyword>
<reference evidence="1 2" key="1">
    <citation type="submission" date="2022-08" db="EMBL/GenBank/DDBJ databases">
        <title>Reclassification of Massilia species as members of the genera Telluria, Duganella, Pseudoduganella, Mokoshia gen. nov. and Zemynaea gen. nov. using orthogonal and non-orthogonal genome-based approaches.</title>
        <authorList>
            <person name="Bowman J.P."/>
        </authorList>
    </citation>
    <scope>NUCLEOTIDE SEQUENCE [LARGE SCALE GENOMIC DNA]</scope>
    <source>
        <strain evidence="1 2">LMG 28164</strain>
    </source>
</reference>
<dbReference type="RefSeq" id="WP_258843721.1">
    <property type="nucleotide sequence ID" value="NZ_JANUGX010000001.1"/>
</dbReference>
<proteinExistence type="predicted"/>
<evidence type="ECO:0000313" key="2">
    <source>
        <dbReference type="Proteomes" id="UP001205560"/>
    </source>
</evidence>
<sequence length="253" mass="28249">MQRFRRRIELAARQDEQGGQVRAVLEDDFHHFRVVVDHRGGIVTAVRGETPRHPFTACPGAAPELNRLAGMRLDRIASSVTLHTDATQQCTHMFDLAGLAIAAAARGDRYRRYDVEVPRHVDRRAPARLMRDGVLVLEWEVEGSAILGPAPYAGVDMRKGMARWALGALPAEEAEAALVLRRCALISLGRLKDIDREPHAHLTGRCYAQQPERALQAIRIVGSTWDFSERPQALCLDDQDWLDDFSDSALPMS</sequence>